<organism evidence="2 3">
    <name type="scientific">Stenotrophomonas phage Piffle</name>
    <dbReference type="NCBI Taxonomy" id="2859656"/>
    <lineage>
        <taxon>Viruses</taxon>
        <taxon>Duplodnaviria</taxon>
        <taxon>Heunggongvirae</taxon>
        <taxon>Uroviricota</taxon>
        <taxon>Caudoviricetes</taxon>
        <taxon>Schitoviridae</taxon>
        <taxon>Pokkenvirus</taxon>
        <taxon>Pokkenvirus piffle</taxon>
    </lineage>
</organism>
<proteinExistence type="predicted"/>
<dbReference type="EMBL" id="MZ326857">
    <property type="protein sequence ID" value="QYW01881.1"/>
    <property type="molecule type" value="Genomic_DNA"/>
</dbReference>
<name>A0AAE7WLV6_9CAUD</name>
<dbReference type="Proteomes" id="UP000827904">
    <property type="component" value="Segment"/>
</dbReference>
<feature type="region of interest" description="Disordered" evidence="1">
    <location>
        <begin position="93"/>
        <end position="122"/>
    </location>
</feature>
<keyword evidence="3" id="KW-1185">Reference proteome</keyword>
<protein>
    <submittedName>
        <fullName evidence="2">Uncharacterized protein</fullName>
    </submittedName>
</protein>
<evidence type="ECO:0000313" key="2">
    <source>
        <dbReference type="EMBL" id="QYW01881.1"/>
    </source>
</evidence>
<sequence>MNSHENLRYNFFFNKTRREFHVVPEGKTGGPNSFPFGDFKLEQGDDRPYAEYEAELLAELEAAINTLQDIDPTEFTVKIIGYGGVEKTVPPTKVVPKDPVDEGEPVPVSDEIRAKAKGITAG</sequence>
<accession>A0AAE7WLV6</accession>
<gene>
    <name evidence="2" type="ORF">CPT_Piffle_021</name>
</gene>
<reference evidence="2 3" key="1">
    <citation type="submission" date="2021-06" db="EMBL/GenBank/DDBJ databases">
        <title>Complete genome sequence of Stenotrophomonas maltophilia phage Piffle.</title>
        <authorList>
            <person name="Kirchhoff M."/>
            <person name="Ortega C."/>
            <person name="Clark J."/>
            <person name="Liu M."/>
            <person name="Burrowes B."/>
        </authorList>
    </citation>
    <scope>NUCLEOTIDE SEQUENCE [LARGE SCALE GENOMIC DNA]</scope>
</reference>
<evidence type="ECO:0000256" key="1">
    <source>
        <dbReference type="SAM" id="MobiDB-lite"/>
    </source>
</evidence>
<evidence type="ECO:0000313" key="3">
    <source>
        <dbReference type="Proteomes" id="UP000827904"/>
    </source>
</evidence>